<feature type="domain" description="Neurotransmitter-gated ion-channel transmembrane" evidence="3">
    <location>
        <begin position="82"/>
        <end position="142"/>
    </location>
</feature>
<dbReference type="Gene3D" id="1.20.58.390">
    <property type="entry name" value="Neurotransmitter-gated ion-channel transmembrane domain"/>
    <property type="match status" value="1"/>
</dbReference>
<evidence type="ECO:0000259" key="3">
    <source>
        <dbReference type="Pfam" id="PF02932"/>
    </source>
</evidence>
<keyword evidence="2" id="KW-0472">Membrane</keyword>
<dbReference type="GO" id="GO:0006811">
    <property type="term" value="P:monoatomic ion transport"/>
    <property type="evidence" value="ECO:0007669"/>
    <property type="project" value="InterPro"/>
</dbReference>
<feature type="transmembrane region" description="Helical" evidence="2">
    <location>
        <begin position="128"/>
        <end position="151"/>
    </location>
</feature>
<comment type="caution">
    <text evidence="4">The sequence shown here is derived from an EMBL/GenBank/DDBJ whole genome shotgun (WGS) entry which is preliminary data.</text>
</comment>
<dbReference type="Proteomes" id="UP001283361">
    <property type="component" value="Unassembled WGS sequence"/>
</dbReference>
<reference evidence="4" key="1">
    <citation type="journal article" date="2023" name="G3 (Bethesda)">
        <title>A reference genome for the long-term kleptoplast-retaining sea slug Elysia crispata morphotype clarki.</title>
        <authorList>
            <person name="Eastman K.E."/>
            <person name="Pendleton A.L."/>
            <person name="Shaikh M.A."/>
            <person name="Suttiyut T."/>
            <person name="Ogas R."/>
            <person name="Tomko P."/>
            <person name="Gavelis G."/>
            <person name="Widhalm J.R."/>
            <person name="Wisecaver J.H."/>
        </authorList>
    </citation>
    <scope>NUCLEOTIDE SEQUENCE</scope>
    <source>
        <strain evidence="4">ECLA1</strain>
    </source>
</reference>
<evidence type="ECO:0000256" key="1">
    <source>
        <dbReference type="SAM" id="MobiDB-lite"/>
    </source>
</evidence>
<gene>
    <name evidence="4" type="ORF">RRG08_040121</name>
</gene>
<sequence length="175" mass="19798">MIVMRHAEAAHGNNAPQETLELKEVHLTPAPMGVANSQSFSLDLEDGQADVAGYRMAPIQPRPIPPHSHSASFSRSHAHGTSLRRRSSSHVPPRRRRLLSHFRQKAKSIKVKIPRVQDVNTIDKYARLFFPLLFVLFNASYWAVYLLTFVFGDSATFKGDEKIRRARNDLITVLT</sequence>
<keyword evidence="2" id="KW-1133">Transmembrane helix</keyword>
<evidence type="ECO:0000313" key="5">
    <source>
        <dbReference type="Proteomes" id="UP001283361"/>
    </source>
</evidence>
<organism evidence="4 5">
    <name type="scientific">Elysia crispata</name>
    <name type="common">lettuce slug</name>
    <dbReference type="NCBI Taxonomy" id="231223"/>
    <lineage>
        <taxon>Eukaryota</taxon>
        <taxon>Metazoa</taxon>
        <taxon>Spiralia</taxon>
        <taxon>Lophotrochozoa</taxon>
        <taxon>Mollusca</taxon>
        <taxon>Gastropoda</taxon>
        <taxon>Heterobranchia</taxon>
        <taxon>Euthyneura</taxon>
        <taxon>Panpulmonata</taxon>
        <taxon>Sacoglossa</taxon>
        <taxon>Placobranchoidea</taxon>
        <taxon>Plakobranchidae</taxon>
        <taxon>Elysia</taxon>
    </lineage>
</organism>
<dbReference type="InterPro" id="IPR006029">
    <property type="entry name" value="Neurotrans-gated_channel_TM"/>
</dbReference>
<dbReference type="InterPro" id="IPR038050">
    <property type="entry name" value="Neuro_actylchol_rec"/>
</dbReference>
<evidence type="ECO:0000256" key="2">
    <source>
        <dbReference type="SAM" id="Phobius"/>
    </source>
</evidence>
<feature type="compositionally biased region" description="Basic residues" evidence="1">
    <location>
        <begin position="76"/>
        <end position="95"/>
    </location>
</feature>
<keyword evidence="5" id="KW-1185">Reference proteome</keyword>
<evidence type="ECO:0000313" key="4">
    <source>
        <dbReference type="EMBL" id="KAK3719819.1"/>
    </source>
</evidence>
<dbReference type="AlphaFoldDB" id="A0AAE0XVY6"/>
<protein>
    <recommendedName>
        <fullName evidence="3">Neurotransmitter-gated ion-channel transmembrane domain-containing protein</fullName>
    </recommendedName>
</protein>
<keyword evidence="2" id="KW-0812">Transmembrane</keyword>
<dbReference type="EMBL" id="JAWDGP010007412">
    <property type="protein sequence ID" value="KAK3719819.1"/>
    <property type="molecule type" value="Genomic_DNA"/>
</dbReference>
<dbReference type="Pfam" id="PF02932">
    <property type="entry name" value="Neur_chan_memb"/>
    <property type="match status" value="1"/>
</dbReference>
<dbReference type="GO" id="GO:0016020">
    <property type="term" value="C:membrane"/>
    <property type="evidence" value="ECO:0007669"/>
    <property type="project" value="InterPro"/>
</dbReference>
<accession>A0AAE0XVY6</accession>
<feature type="region of interest" description="Disordered" evidence="1">
    <location>
        <begin position="59"/>
        <end position="95"/>
    </location>
</feature>
<name>A0AAE0XVY6_9GAST</name>
<dbReference type="SUPFAM" id="SSF90112">
    <property type="entry name" value="Neurotransmitter-gated ion-channel transmembrane pore"/>
    <property type="match status" value="1"/>
</dbReference>
<proteinExistence type="predicted"/>
<dbReference type="InterPro" id="IPR036719">
    <property type="entry name" value="Neuro-gated_channel_TM_sf"/>
</dbReference>